<proteinExistence type="inferred from homology"/>
<dbReference type="InterPro" id="IPR051204">
    <property type="entry name" value="ABC_transp_perm/SBD"/>
</dbReference>
<dbReference type="SUPFAM" id="SSF161098">
    <property type="entry name" value="MetI-like"/>
    <property type="match status" value="1"/>
</dbReference>
<feature type="transmembrane region" description="Helical" evidence="6">
    <location>
        <begin position="20"/>
        <end position="41"/>
    </location>
</feature>
<dbReference type="InterPro" id="IPR000515">
    <property type="entry name" value="MetI-like"/>
</dbReference>
<keyword evidence="9" id="KW-1185">Reference proteome</keyword>
<comment type="similarity">
    <text evidence="6">Belongs to the binding-protein-dependent transport system permease family.</text>
</comment>
<dbReference type="Gene3D" id="1.10.3720.10">
    <property type="entry name" value="MetI-like"/>
    <property type="match status" value="1"/>
</dbReference>
<keyword evidence="3 6" id="KW-0812">Transmembrane</keyword>
<dbReference type="PANTHER" id="PTHR30177:SF4">
    <property type="entry name" value="OSMOPROTECTANT IMPORT PERMEASE PROTEIN OSMW"/>
    <property type="match status" value="1"/>
</dbReference>
<gene>
    <name evidence="8" type="ORF">PCC79_13195</name>
</gene>
<comment type="subcellular location">
    <subcellularLocation>
        <location evidence="6">Cell membrane</location>
        <topology evidence="6">Multi-pass membrane protein</topology>
    </subcellularLocation>
    <subcellularLocation>
        <location evidence="1">Membrane</location>
        <topology evidence="1">Multi-pass membrane protein</topology>
    </subcellularLocation>
</comment>
<evidence type="ECO:0000256" key="2">
    <source>
        <dbReference type="ARBA" id="ARBA00022448"/>
    </source>
</evidence>
<dbReference type="CDD" id="cd06261">
    <property type="entry name" value="TM_PBP2"/>
    <property type="match status" value="1"/>
</dbReference>
<feature type="transmembrane region" description="Helical" evidence="6">
    <location>
        <begin position="53"/>
        <end position="74"/>
    </location>
</feature>
<evidence type="ECO:0000313" key="8">
    <source>
        <dbReference type="EMBL" id="WZW97843.1"/>
    </source>
</evidence>
<feature type="transmembrane region" description="Helical" evidence="6">
    <location>
        <begin position="179"/>
        <end position="200"/>
    </location>
</feature>
<accession>A0ABZ3C5U5</accession>
<reference evidence="8 9" key="1">
    <citation type="journal article" date="2023" name="Environ Microbiome">
        <title>A coral-associated actinobacterium mitigates coral bleaching under heat stress.</title>
        <authorList>
            <person name="Li J."/>
            <person name="Zou Y."/>
            <person name="Li Q."/>
            <person name="Zhang J."/>
            <person name="Bourne D.G."/>
            <person name="Lyu Y."/>
            <person name="Liu C."/>
            <person name="Zhang S."/>
        </authorList>
    </citation>
    <scope>NUCLEOTIDE SEQUENCE [LARGE SCALE GENOMIC DNA]</scope>
    <source>
        <strain evidence="8 9">SCSIO 13291</strain>
    </source>
</reference>
<dbReference type="RefSeq" id="WP_232548432.1">
    <property type="nucleotide sequence ID" value="NZ_CP115965.1"/>
</dbReference>
<organism evidence="8 9">
    <name type="scientific">Propioniciclava soli</name>
    <dbReference type="NCBI Taxonomy" id="2775081"/>
    <lineage>
        <taxon>Bacteria</taxon>
        <taxon>Bacillati</taxon>
        <taxon>Actinomycetota</taxon>
        <taxon>Actinomycetes</taxon>
        <taxon>Propionibacteriales</taxon>
        <taxon>Propionibacteriaceae</taxon>
        <taxon>Propioniciclava</taxon>
    </lineage>
</organism>
<evidence type="ECO:0000256" key="6">
    <source>
        <dbReference type="RuleBase" id="RU363032"/>
    </source>
</evidence>
<evidence type="ECO:0000259" key="7">
    <source>
        <dbReference type="PROSITE" id="PS50928"/>
    </source>
</evidence>
<keyword evidence="5 6" id="KW-0472">Membrane</keyword>
<keyword evidence="4 6" id="KW-1133">Transmembrane helix</keyword>
<keyword evidence="2 6" id="KW-0813">Transport</keyword>
<evidence type="ECO:0000256" key="1">
    <source>
        <dbReference type="ARBA" id="ARBA00004141"/>
    </source>
</evidence>
<evidence type="ECO:0000313" key="9">
    <source>
        <dbReference type="Proteomes" id="UP001434337"/>
    </source>
</evidence>
<feature type="domain" description="ABC transmembrane type-1" evidence="7">
    <location>
        <begin position="15"/>
        <end position="197"/>
    </location>
</feature>
<dbReference type="InterPro" id="IPR035906">
    <property type="entry name" value="MetI-like_sf"/>
</dbReference>
<protein>
    <submittedName>
        <fullName evidence="8">ABC transporter permease</fullName>
    </submittedName>
</protein>
<evidence type="ECO:0000256" key="5">
    <source>
        <dbReference type="ARBA" id="ARBA00023136"/>
    </source>
</evidence>
<dbReference type="Pfam" id="PF00528">
    <property type="entry name" value="BPD_transp_1"/>
    <property type="match status" value="1"/>
</dbReference>
<dbReference type="EMBL" id="CP115965">
    <property type="protein sequence ID" value="WZW97843.1"/>
    <property type="molecule type" value="Genomic_DNA"/>
</dbReference>
<feature type="transmembrane region" description="Helical" evidence="6">
    <location>
        <begin position="80"/>
        <end position="100"/>
    </location>
</feature>
<evidence type="ECO:0000256" key="3">
    <source>
        <dbReference type="ARBA" id="ARBA00022692"/>
    </source>
</evidence>
<feature type="transmembrane region" description="Helical" evidence="6">
    <location>
        <begin position="143"/>
        <end position="167"/>
    </location>
</feature>
<dbReference type="PANTHER" id="PTHR30177">
    <property type="entry name" value="GLYCINE BETAINE/L-PROLINE TRANSPORT SYSTEM PERMEASE PROTEIN PROW"/>
    <property type="match status" value="1"/>
</dbReference>
<sequence>MRWIGDNLDVIGGHLVSHLLLAVPPIVASFLLALPVGWLAGRVRWLRAPLLSAAGLLYAIPSLPLFVVLPLVIGTGVRDATNIIVALTLYGLALMVPATADALRSVDPRVVDAADALGYGGVRRFLTVELPVAGPTLLAGLRVVAVSTISLVTVGAVLGVPSLGMLFTDGFQRNIMPSILAGIVLTIALALVVDALLVALGRLVLPWTRPAAAAVVAPTQAEVAP</sequence>
<evidence type="ECO:0000256" key="4">
    <source>
        <dbReference type="ARBA" id="ARBA00022989"/>
    </source>
</evidence>
<dbReference type="PROSITE" id="PS50928">
    <property type="entry name" value="ABC_TM1"/>
    <property type="match status" value="1"/>
</dbReference>
<name>A0ABZ3C5U5_9ACTN</name>
<dbReference type="Proteomes" id="UP001434337">
    <property type="component" value="Chromosome"/>
</dbReference>